<dbReference type="SMART" id="SM00450">
    <property type="entry name" value="RHOD"/>
    <property type="match status" value="1"/>
</dbReference>
<organism evidence="2 3">
    <name type="scientific">Cyclobacterium xiamenense</name>
    <dbReference type="NCBI Taxonomy" id="1297121"/>
    <lineage>
        <taxon>Bacteria</taxon>
        <taxon>Pseudomonadati</taxon>
        <taxon>Bacteroidota</taxon>
        <taxon>Cytophagia</taxon>
        <taxon>Cytophagales</taxon>
        <taxon>Cyclobacteriaceae</taxon>
        <taxon>Cyclobacterium</taxon>
    </lineage>
</organism>
<dbReference type="InterPro" id="IPR050229">
    <property type="entry name" value="GlpE_sulfurtransferase"/>
</dbReference>
<reference evidence="3" key="1">
    <citation type="submission" date="2016-10" db="EMBL/GenBank/DDBJ databases">
        <authorList>
            <person name="Varghese N."/>
            <person name="Submissions S."/>
        </authorList>
    </citation>
    <scope>NUCLEOTIDE SEQUENCE [LARGE SCALE GENOMIC DNA]</scope>
    <source>
        <strain evidence="3">IBRC-M 10761</strain>
    </source>
</reference>
<name>A0A1H7B9M1_9BACT</name>
<dbReference type="PANTHER" id="PTHR43031">
    <property type="entry name" value="FAD-DEPENDENT OXIDOREDUCTASE"/>
    <property type="match status" value="1"/>
</dbReference>
<evidence type="ECO:0000313" key="3">
    <source>
        <dbReference type="Proteomes" id="UP000199403"/>
    </source>
</evidence>
<dbReference type="PROSITE" id="PS50206">
    <property type="entry name" value="RHODANESE_3"/>
    <property type="match status" value="1"/>
</dbReference>
<dbReference type="OrthoDB" id="9808735at2"/>
<dbReference type="InterPro" id="IPR036873">
    <property type="entry name" value="Rhodanese-like_dom_sf"/>
</dbReference>
<dbReference type="InterPro" id="IPR001763">
    <property type="entry name" value="Rhodanese-like_dom"/>
</dbReference>
<dbReference type="PANTHER" id="PTHR43031:SF1">
    <property type="entry name" value="PYRIDINE NUCLEOTIDE-DISULPHIDE OXIDOREDUCTASE"/>
    <property type="match status" value="1"/>
</dbReference>
<keyword evidence="3" id="KW-1185">Reference proteome</keyword>
<dbReference type="SUPFAM" id="SSF52821">
    <property type="entry name" value="Rhodanese/Cell cycle control phosphatase"/>
    <property type="match status" value="1"/>
</dbReference>
<dbReference type="STRING" id="1416801.SAMN05192553_11059"/>
<protein>
    <submittedName>
        <fullName evidence="2">Rhodanese-related sulfurtransferase</fullName>
    </submittedName>
</protein>
<accession>A0A1H7B9M1</accession>
<dbReference type="Proteomes" id="UP000199403">
    <property type="component" value="Unassembled WGS sequence"/>
</dbReference>
<evidence type="ECO:0000259" key="1">
    <source>
        <dbReference type="PROSITE" id="PS50206"/>
    </source>
</evidence>
<evidence type="ECO:0000313" key="2">
    <source>
        <dbReference type="EMBL" id="SEJ73584.1"/>
    </source>
</evidence>
<dbReference type="RefSeq" id="WP_092178323.1">
    <property type="nucleotide sequence ID" value="NZ_FNZH01000010.1"/>
</dbReference>
<dbReference type="Gene3D" id="3.40.250.10">
    <property type="entry name" value="Rhodanese-like domain"/>
    <property type="match status" value="1"/>
</dbReference>
<sequence>MFNLFHKKAKAYSDLSAEEFYQGMKQKNAVVIDVRTAGEFHGGKLAGARNLDMMSPDFKKQVQNLPKDKAYYLYCRSGNRSGHACATMAGLGFENVYNLAGGIVSWPY</sequence>
<dbReference type="AlphaFoldDB" id="A0A1H7B9M1"/>
<dbReference type="CDD" id="cd00158">
    <property type="entry name" value="RHOD"/>
    <property type="match status" value="1"/>
</dbReference>
<feature type="domain" description="Rhodanese" evidence="1">
    <location>
        <begin position="25"/>
        <end position="107"/>
    </location>
</feature>
<dbReference type="GO" id="GO:0016740">
    <property type="term" value="F:transferase activity"/>
    <property type="evidence" value="ECO:0007669"/>
    <property type="project" value="UniProtKB-KW"/>
</dbReference>
<keyword evidence="2" id="KW-0808">Transferase</keyword>
<gene>
    <name evidence="2" type="ORF">SAMN05192553_11059</name>
</gene>
<proteinExistence type="predicted"/>
<dbReference type="Pfam" id="PF00581">
    <property type="entry name" value="Rhodanese"/>
    <property type="match status" value="1"/>
</dbReference>
<dbReference type="EMBL" id="FNZH01000010">
    <property type="protein sequence ID" value="SEJ73584.1"/>
    <property type="molecule type" value="Genomic_DNA"/>
</dbReference>